<feature type="region of interest" description="Disordered" evidence="1">
    <location>
        <begin position="281"/>
        <end position="301"/>
    </location>
</feature>
<evidence type="ECO:0000313" key="3">
    <source>
        <dbReference type="Proteomes" id="UP001456524"/>
    </source>
</evidence>
<reference evidence="2 3" key="1">
    <citation type="journal article" date="2022" name="G3 (Bethesda)">
        <title>Enemy or ally: a genomic approach to elucidate the lifestyle of Phyllosticta citrichinaensis.</title>
        <authorList>
            <person name="Buijs V.A."/>
            <person name="Groenewald J.Z."/>
            <person name="Haridas S."/>
            <person name="LaButti K.M."/>
            <person name="Lipzen A."/>
            <person name="Martin F.M."/>
            <person name="Barry K."/>
            <person name="Grigoriev I.V."/>
            <person name="Crous P.W."/>
            <person name="Seidl M.F."/>
        </authorList>
    </citation>
    <scope>NUCLEOTIDE SEQUENCE [LARGE SCALE GENOMIC DNA]</scope>
    <source>
        <strain evidence="2 3">CBS 129764</strain>
    </source>
</reference>
<keyword evidence="3" id="KW-1185">Reference proteome</keyword>
<dbReference type="Proteomes" id="UP001456524">
    <property type="component" value="Unassembled WGS sequence"/>
</dbReference>
<name>A0ABR1XPD7_9PEZI</name>
<gene>
    <name evidence="2" type="ORF">IWX90DRAFT_417001</name>
</gene>
<dbReference type="EMBL" id="JBBWUH010000007">
    <property type="protein sequence ID" value="KAK8162009.1"/>
    <property type="molecule type" value="Genomic_DNA"/>
</dbReference>
<accession>A0ABR1XPD7</accession>
<evidence type="ECO:0000313" key="2">
    <source>
        <dbReference type="EMBL" id="KAK8162009.1"/>
    </source>
</evidence>
<organism evidence="2 3">
    <name type="scientific">Phyllosticta citrichinensis</name>
    <dbReference type="NCBI Taxonomy" id="1130410"/>
    <lineage>
        <taxon>Eukaryota</taxon>
        <taxon>Fungi</taxon>
        <taxon>Dikarya</taxon>
        <taxon>Ascomycota</taxon>
        <taxon>Pezizomycotina</taxon>
        <taxon>Dothideomycetes</taxon>
        <taxon>Dothideomycetes incertae sedis</taxon>
        <taxon>Botryosphaeriales</taxon>
        <taxon>Phyllostictaceae</taxon>
        <taxon>Phyllosticta</taxon>
    </lineage>
</organism>
<sequence>MEEKYLKDKMMWERIVSEYSDSSESYHPPLIPPNEYTEGLWAARLANGGFDEPFAPIDFDKMDKGFAYALQLLFVASPEALFELAVPFEEESWTFDDSYHRFGLPHLFYEIRVDDVELDDMSFEKLHMSWLAVAKGRLFRSRTGLFIREEDLYAGPWAFPDDSRLNLCDIHWRESFDSWQTLFDCCLGPTDLKLPWIESMQSIQPFFEHGNLPPYLTVSCHVESDENLAKFPQNEFLLTFRREDDLLISTRVRWVGGIYLNPSVDARLVFDWGDQEGSFGCSNSGNWSKDPPTRRSREEVEREMSGPMMEFFMIIRRV</sequence>
<feature type="compositionally biased region" description="Basic and acidic residues" evidence="1">
    <location>
        <begin position="291"/>
        <end position="301"/>
    </location>
</feature>
<proteinExistence type="predicted"/>
<comment type="caution">
    <text evidence="2">The sequence shown here is derived from an EMBL/GenBank/DDBJ whole genome shotgun (WGS) entry which is preliminary data.</text>
</comment>
<protein>
    <submittedName>
        <fullName evidence="2">Uncharacterized protein</fullName>
    </submittedName>
</protein>
<evidence type="ECO:0000256" key="1">
    <source>
        <dbReference type="SAM" id="MobiDB-lite"/>
    </source>
</evidence>